<evidence type="ECO:0000313" key="6">
    <source>
        <dbReference type="Proteomes" id="UP001594351"/>
    </source>
</evidence>
<dbReference type="SMART" id="SM00418">
    <property type="entry name" value="HTH_ARSR"/>
    <property type="match status" value="1"/>
</dbReference>
<dbReference type="SUPFAM" id="SSF46785">
    <property type="entry name" value="Winged helix' DNA-binding domain"/>
    <property type="match status" value="1"/>
</dbReference>
<gene>
    <name evidence="5" type="ORF">ACFL27_09175</name>
</gene>
<dbReference type="PANTHER" id="PTHR43132">
    <property type="entry name" value="ARSENICAL RESISTANCE OPERON REPRESSOR ARSR-RELATED"/>
    <property type="match status" value="1"/>
</dbReference>
<keyword evidence="3" id="KW-0804">Transcription</keyword>
<dbReference type="InterPro" id="IPR011991">
    <property type="entry name" value="ArsR-like_HTH"/>
</dbReference>
<dbReference type="Pfam" id="PF01022">
    <property type="entry name" value="HTH_5"/>
    <property type="match status" value="1"/>
</dbReference>
<dbReference type="NCBIfam" id="NF033788">
    <property type="entry name" value="HTH_metalloreg"/>
    <property type="match status" value="1"/>
</dbReference>
<dbReference type="InterPro" id="IPR036388">
    <property type="entry name" value="WH-like_DNA-bd_sf"/>
</dbReference>
<accession>A0ABV6YWB1</accession>
<dbReference type="PANTHER" id="PTHR43132:SF6">
    <property type="entry name" value="HTH-TYPE TRANSCRIPTIONAL REPRESSOR CZRA"/>
    <property type="match status" value="1"/>
</dbReference>
<organism evidence="5 6">
    <name type="scientific">candidate division CSSED10-310 bacterium</name>
    <dbReference type="NCBI Taxonomy" id="2855610"/>
    <lineage>
        <taxon>Bacteria</taxon>
        <taxon>Bacteria division CSSED10-310</taxon>
    </lineage>
</organism>
<dbReference type="PRINTS" id="PR00778">
    <property type="entry name" value="HTHARSR"/>
</dbReference>
<name>A0ABV6YWB1_UNCC1</name>
<evidence type="ECO:0000256" key="3">
    <source>
        <dbReference type="ARBA" id="ARBA00023163"/>
    </source>
</evidence>
<protein>
    <submittedName>
        <fullName evidence="5">ArsR/SmtB family transcription factor</fullName>
    </submittedName>
</protein>
<proteinExistence type="predicted"/>
<dbReference type="InterPro" id="IPR051011">
    <property type="entry name" value="Metal_resp_trans_reg"/>
</dbReference>
<keyword evidence="6" id="KW-1185">Reference proteome</keyword>
<dbReference type="InterPro" id="IPR036390">
    <property type="entry name" value="WH_DNA-bd_sf"/>
</dbReference>
<evidence type="ECO:0000256" key="1">
    <source>
        <dbReference type="ARBA" id="ARBA00023015"/>
    </source>
</evidence>
<comment type="caution">
    <text evidence="5">The sequence shown here is derived from an EMBL/GenBank/DDBJ whole genome shotgun (WGS) entry which is preliminary data.</text>
</comment>
<keyword evidence="2" id="KW-0238">DNA-binding</keyword>
<feature type="domain" description="HTH arsR-type" evidence="4">
    <location>
        <begin position="22"/>
        <end position="116"/>
    </location>
</feature>
<dbReference type="CDD" id="cd00090">
    <property type="entry name" value="HTH_ARSR"/>
    <property type="match status" value="1"/>
</dbReference>
<reference evidence="5 6" key="1">
    <citation type="submission" date="2024-09" db="EMBL/GenBank/DDBJ databases">
        <title>Laminarin stimulates single cell rates of sulfate reduction while oxygen inhibits transcriptomic activity in coastal marine sediment.</title>
        <authorList>
            <person name="Lindsay M."/>
            <person name="Orcutt B."/>
            <person name="Emerson D."/>
            <person name="Stepanauskas R."/>
            <person name="D'Angelo T."/>
        </authorList>
    </citation>
    <scope>NUCLEOTIDE SEQUENCE [LARGE SCALE GENOMIC DNA]</scope>
    <source>
        <strain evidence="5">SAG AM-311-K15</strain>
    </source>
</reference>
<dbReference type="Proteomes" id="UP001594351">
    <property type="component" value="Unassembled WGS sequence"/>
</dbReference>
<dbReference type="InterPro" id="IPR001845">
    <property type="entry name" value="HTH_ArsR_DNA-bd_dom"/>
</dbReference>
<evidence type="ECO:0000256" key="2">
    <source>
        <dbReference type="ARBA" id="ARBA00023125"/>
    </source>
</evidence>
<sequence length="116" mass="13044">MDVCSVSAIDQRKIAALKKTMINTDIIERMAAVFSAMADPGRLKILTLLATEELCVCEIVEMVSVSQSAVSHQLRILRNLRLVKSRRSGKMVFYSLKDNHIKQIVAICEEHIAEEE</sequence>
<dbReference type="Gene3D" id="1.10.10.10">
    <property type="entry name" value="Winged helix-like DNA-binding domain superfamily/Winged helix DNA-binding domain"/>
    <property type="match status" value="1"/>
</dbReference>
<dbReference type="PROSITE" id="PS50987">
    <property type="entry name" value="HTH_ARSR_2"/>
    <property type="match status" value="1"/>
</dbReference>
<keyword evidence="1" id="KW-0805">Transcription regulation</keyword>
<dbReference type="EMBL" id="JBHPBY010000093">
    <property type="protein sequence ID" value="MFC1850348.1"/>
    <property type="molecule type" value="Genomic_DNA"/>
</dbReference>
<evidence type="ECO:0000313" key="5">
    <source>
        <dbReference type="EMBL" id="MFC1850348.1"/>
    </source>
</evidence>
<evidence type="ECO:0000259" key="4">
    <source>
        <dbReference type="PROSITE" id="PS50987"/>
    </source>
</evidence>